<dbReference type="EMBL" id="JYDS01000005">
    <property type="protein sequence ID" value="KRZ34138.1"/>
    <property type="molecule type" value="Genomic_DNA"/>
</dbReference>
<gene>
    <name evidence="1" type="ORF">T4A_12659</name>
    <name evidence="2" type="ORF">T4B_7521</name>
</gene>
<proteinExistence type="predicted"/>
<comment type="caution">
    <text evidence="2">The sequence shown here is derived from an EMBL/GenBank/DDBJ whole genome shotgun (WGS) entry which is preliminary data.</text>
</comment>
<organism evidence="2 4">
    <name type="scientific">Trichinella pseudospiralis</name>
    <name type="common">Parasitic roundworm</name>
    <dbReference type="NCBI Taxonomy" id="6337"/>
    <lineage>
        <taxon>Eukaryota</taxon>
        <taxon>Metazoa</taxon>
        <taxon>Ecdysozoa</taxon>
        <taxon>Nematoda</taxon>
        <taxon>Enoplea</taxon>
        <taxon>Dorylaimia</taxon>
        <taxon>Trichinellida</taxon>
        <taxon>Trichinellidae</taxon>
        <taxon>Trichinella</taxon>
    </lineage>
</organism>
<sequence>MQKKMFTSILQHELKIILAYASEGNLQLLNKLLTECGKWKMKMLMMMILIGRQLLGRSSSKVDKYQARISVAVSHLDAALISLQTSLDSTLH</sequence>
<dbReference type="AlphaFoldDB" id="A0A0V1JGS3"/>
<dbReference type="Proteomes" id="UP000054805">
    <property type="component" value="Unassembled WGS sequence"/>
</dbReference>
<evidence type="ECO:0000313" key="2">
    <source>
        <dbReference type="EMBL" id="KRZ34138.1"/>
    </source>
</evidence>
<name>A0A0V1JGS3_TRIPS</name>
<dbReference type="Proteomes" id="UP000054632">
    <property type="component" value="Unassembled WGS sequence"/>
</dbReference>
<evidence type="ECO:0000313" key="3">
    <source>
        <dbReference type="Proteomes" id="UP000054632"/>
    </source>
</evidence>
<evidence type="ECO:0000313" key="4">
    <source>
        <dbReference type="Proteomes" id="UP000054805"/>
    </source>
</evidence>
<dbReference type="EMBL" id="JYDR01000004">
    <property type="protein sequence ID" value="KRY78240.1"/>
    <property type="molecule type" value="Genomic_DNA"/>
</dbReference>
<evidence type="ECO:0000313" key="1">
    <source>
        <dbReference type="EMBL" id="KRY78240.1"/>
    </source>
</evidence>
<reference evidence="3 4" key="1">
    <citation type="submission" date="2015-01" db="EMBL/GenBank/DDBJ databases">
        <title>Evolution of Trichinella species and genotypes.</title>
        <authorList>
            <person name="Korhonen P.K."/>
            <person name="Edoardo P."/>
            <person name="Giuseppe L.R."/>
            <person name="Gasser R.B."/>
        </authorList>
    </citation>
    <scope>NUCLEOTIDE SEQUENCE [LARGE SCALE GENOMIC DNA]</scope>
    <source>
        <strain evidence="1">ISS13</strain>
        <strain evidence="2">ISS588</strain>
    </source>
</reference>
<protein>
    <submittedName>
        <fullName evidence="2">Uncharacterized protein</fullName>
    </submittedName>
</protein>
<keyword evidence="4" id="KW-1185">Reference proteome</keyword>
<accession>A0A0V1JGS3</accession>